<name>A0AAN6Y025_9PEZI</name>
<reference evidence="1" key="2">
    <citation type="submission" date="2023-05" db="EMBL/GenBank/DDBJ databases">
        <authorList>
            <consortium name="Lawrence Berkeley National Laboratory"/>
            <person name="Steindorff A."/>
            <person name="Hensen N."/>
            <person name="Bonometti L."/>
            <person name="Westerberg I."/>
            <person name="Brannstrom I.O."/>
            <person name="Guillou S."/>
            <person name="Cros-Aarteil S."/>
            <person name="Calhoun S."/>
            <person name="Haridas S."/>
            <person name="Kuo A."/>
            <person name="Mondo S."/>
            <person name="Pangilinan J."/>
            <person name="Riley R."/>
            <person name="Labutti K."/>
            <person name="Andreopoulos B."/>
            <person name="Lipzen A."/>
            <person name="Chen C."/>
            <person name="Yanf M."/>
            <person name="Daum C."/>
            <person name="Ng V."/>
            <person name="Clum A."/>
            <person name="Ohm R."/>
            <person name="Martin F."/>
            <person name="Silar P."/>
            <person name="Natvig D."/>
            <person name="Lalanne C."/>
            <person name="Gautier V."/>
            <person name="Ament-Velasquez S.L."/>
            <person name="Kruys A."/>
            <person name="Hutchinson M.I."/>
            <person name="Powell A.J."/>
            <person name="Barry K."/>
            <person name="Miller A.N."/>
            <person name="Grigoriev I.V."/>
            <person name="Debuchy R."/>
            <person name="Gladieux P."/>
            <person name="Thoren M.H."/>
            <person name="Johannesson H."/>
        </authorList>
    </citation>
    <scope>NUCLEOTIDE SEQUENCE</scope>
    <source>
        <strain evidence="1">PSN293</strain>
    </source>
</reference>
<dbReference type="PANTHER" id="PTHR36922:SF1">
    <property type="entry name" value="DUF1993 DOMAIN-CONTAINING PROTEIN"/>
    <property type="match status" value="1"/>
</dbReference>
<accession>A0AAN6Y025</accession>
<dbReference type="Gene3D" id="1.20.120.450">
    <property type="entry name" value="dinb family like domain"/>
    <property type="match status" value="1"/>
</dbReference>
<keyword evidence="2" id="KW-1185">Reference proteome</keyword>
<evidence type="ECO:0000313" key="1">
    <source>
        <dbReference type="EMBL" id="KAK4210109.1"/>
    </source>
</evidence>
<dbReference type="AlphaFoldDB" id="A0AAN6Y025"/>
<dbReference type="EMBL" id="MU858184">
    <property type="protein sequence ID" value="KAK4210109.1"/>
    <property type="molecule type" value="Genomic_DNA"/>
</dbReference>
<dbReference type="PANTHER" id="PTHR36922">
    <property type="entry name" value="BLL2446 PROTEIN"/>
    <property type="match status" value="1"/>
</dbReference>
<evidence type="ECO:0000313" key="2">
    <source>
        <dbReference type="Proteomes" id="UP001301769"/>
    </source>
</evidence>
<dbReference type="InterPro" id="IPR034660">
    <property type="entry name" value="DinB/YfiT-like"/>
</dbReference>
<comment type="caution">
    <text evidence="1">The sequence shown here is derived from an EMBL/GenBank/DDBJ whole genome shotgun (WGS) entry which is preliminary data.</text>
</comment>
<organism evidence="1 2">
    <name type="scientific">Rhypophila decipiens</name>
    <dbReference type="NCBI Taxonomy" id="261697"/>
    <lineage>
        <taxon>Eukaryota</taxon>
        <taxon>Fungi</taxon>
        <taxon>Dikarya</taxon>
        <taxon>Ascomycota</taxon>
        <taxon>Pezizomycotina</taxon>
        <taxon>Sordariomycetes</taxon>
        <taxon>Sordariomycetidae</taxon>
        <taxon>Sordariales</taxon>
        <taxon>Naviculisporaceae</taxon>
        <taxon>Rhypophila</taxon>
    </lineage>
</organism>
<proteinExistence type="predicted"/>
<protein>
    <recommendedName>
        <fullName evidence="3">DUF1993 domain-containing protein</fullName>
    </recommendedName>
</protein>
<sequence>MLRPRIFIPARSCRTALIPPPFAHIATALSREHNYRPWSGTKSPPNRIQGIHTKPPSTKTGLPNPSMAPITAFDVSIDLQLRGLRSLKGLLAKTPSLCEADSASLPSAKSPHDPATLAFHITSCTHLATSSVALLLPTEGAEPPVMADKKESTLAELITHVDETIALLEAKIGHMGGSDLDGVEDRELSVTYGNGQTASWGGKEYILGYIAPNFMFHLSMAFSAIRGTGVDVGKMDFLVPFMVGRAPGF</sequence>
<dbReference type="Proteomes" id="UP001301769">
    <property type="component" value="Unassembled WGS sequence"/>
</dbReference>
<gene>
    <name evidence="1" type="ORF">QBC37DRAFT_429278</name>
</gene>
<dbReference type="Pfam" id="PF09351">
    <property type="entry name" value="DUF1993"/>
    <property type="match status" value="1"/>
</dbReference>
<reference evidence="1" key="1">
    <citation type="journal article" date="2023" name="Mol. Phylogenet. Evol.">
        <title>Genome-scale phylogeny and comparative genomics of the fungal order Sordariales.</title>
        <authorList>
            <person name="Hensen N."/>
            <person name="Bonometti L."/>
            <person name="Westerberg I."/>
            <person name="Brannstrom I.O."/>
            <person name="Guillou S."/>
            <person name="Cros-Aarteil S."/>
            <person name="Calhoun S."/>
            <person name="Haridas S."/>
            <person name="Kuo A."/>
            <person name="Mondo S."/>
            <person name="Pangilinan J."/>
            <person name="Riley R."/>
            <person name="LaButti K."/>
            <person name="Andreopoulos B."/>
            <person name="Lipzen A."/>
            <person name="Chen C."/>
            <person name="Yan M."/>
            <person name="Daum C."/>
            <person name="Ng V."/>
            <person name="Clum A."/>
            <person name="Steindorff A."/>
            <person name="Ohm R.A."/>
            <person name="Martin F."/>
            <person name="Silar P."/>
            <person name="Natvig D.O."/>
            <person name="Lalanne C."/>
            <person name="Gautier V."/>
            <person name="Ament-Velasquez S.L."/>
            <person name="Kruys A."/>
            <person name="Hutchinson M.I."/>
            <person name="Powell A.J."/>
            <person name="Barry K."/>
            <person name="Miller A.N."/>
            <person name="Grigoriev I.V."/>
            <person name="Debuchy R."/>
            <person name="Gladieux P."/>
            <person name="Hiltunen Thoren M."/>
            <person name="Johannesson H."/>
        </authorList>
    </citation>
    <scope>NUCLEOTIDE SEQUENCE</scope>
    <source>
        <strain evidence="1">PSN293</strain>
    </source>
</reference>
<dbReference type="SUPFAM" id="SSF109854">
    <property type="entry name" value="DinB/YfiT-like putative metalloenzymes"/>
    <property type="match status" value="1"/>
</dbReference>
<dbReference type="InterPro" id="IPR018531">
    <property type="entry name" value="DUF1993"/>
</dbReference>
<evidence type="ECO:0008006" key="3">
    <source>
        <dbReference type="Google" id="ProtNLM"/>
    </source>
</evidence>